<dbReference type="InterPro" id="IPR000160">
    <property type="entry name" value="GGDEF_dom"/>
</dbReference>
<dbReference type="KEGG" id="ghl:GM160_06655"/>
<feature type="domain" description="PAS" evidence="4">
    <location>
        <begin position="370"/>
        <end position="415"/>
    </location>
</feature>
<feature type="transmembrane region" description="Helical" evidence="3">
    <location>
        <begin position="343"/>
        <end position="366"/>
    </location>
</feature>
<evidence type="ECO:0000259" key="6">
    <source>
        <dbReference type="PROSITE" id="PS50887"/>
    </source>
</evidence>
<dbReference type="SMART" id="SM00086">
    <property type="entry name" value="PAC"/>
    <property type="match status" value="3"/>
</dbReference>
<evidence type="ECO:0000259" key="5">
    <source>
        <dbReference type="PROSITE" id="PS50113"/>
    </source>
</evidence>
<name>A0A6I6DAL6_9GAMM</name>
<accession>A0A6I6DAL6</accession>
<dbReference type="InterPro" id="IPR029787">
    <property type="entry name" value="Nucleotide_cyclase"/>
</dbReference>
<dbReference type="Pfam" id="PF08447">
    <property type="entry name" value="PAS_3"/>
    <property type="match status" value="1"/>
</dbReference>
<evidence type="ECO:0000256" key="2">
    <source>
        <dbReference type="SAM" id="MobiDB-lite"/>
    </source>
</evidence>
<dbReference type="InterPro" id="IPR043128">
    <property type="entry name" value="Rev_trsase/Diguanyl_cyclase"/>
</dbReference>
<evidence type="ECO:0000259" key="4">
    <source>
        <dbReference type="PROSITE" id="PS50112"/>
    </source>
</evidence>
<dbReference type="SUPFAM" id="SSF53850">
    <property type="entry name" value="Periplasmic binding protein-like II"/>
    <property type="match status" value="1"/>
</dbReference>
<dbReference type="InterPro" id="IPR013656">
    <property type="entry name" value="PAS_4"/>
</dbReference>
<dbReference type="NCBIfam" id="TIGR00254">
    <property type="entry name" value="GGDEF"/>
    <property type="match status" value="1"/>
</dbReference>
<dbReference type="Gene3D" id="3.30.70.270">
    <property type="match status" value="1"/>
</dbReference>
<dbReference type="InterPro" id="IPR052155">
    <property type="entry name" value="Biofilm_reg_signaling"/>
</dbReference>
<organism evidence="7 8">
    <name type="scientific">Guyparkeria halophila</name>
    <dbReference type="NCBI Taxonomy" id="47960"/>
    <lineage>
        <taxon>Bacteria</taxon>
        <taxon>Pseudomonadati</taxon>
        <taxon>Pseudomonadota</taxon>
        <taxon>Gammaproteobacteria</taxon>
        <taxon>Chromatiales</taxon>
        <taxon>Thioalkalibacteraceae</taxon>
        <taxon>Guyparkeria</taxon>
    </lineage>
</organism>
<dbReference type="CDD" id="cd00130">
    <property type="entry name" value="PAS"/>
    <property type="match status" value="3"/>
</dbReference>
<dbReference type="InterPro" id="IPR035965">
    <property type="entry name" value="PAS-like_dom_sf"/>
</dbReference>
<dbReference type="FunFam" id="3.30.70.270:FF:000001">
    <property type="entry name" value="Diguanylate cyclase domain protein"/>
    <property type="match status" value="1"/>
</dbReference>
<feature type="domain" description="PAC" evidence="5">
    <location>
        <begin position="440"/>
        <end position="492"/>
    </location>
</feature>
<dbReference type="SUPFAM" id="SSF55785">
    <property type="entry name" value="PYP-like sensor domain (PAS domain)"/>
    <property type="match status" value="3"/>
</dbReference>
<comment type="cofactor">
    <cofactor evidence="1">
        <name>Mg(2+)</name>
        <dbReference type="ChEBI" id="CHEBI:18420"/>
    </cofactor>
</comment>
<dbReference type="AlphaFoldDB" id="A0A6I6DAL6"/>
<proteinExistence type="predicted"/>
<dbReference type="InterPro" id="IPR013655">
    <property type="entry name" value="PAS_fold_3"/>
</dbReference>
<dbReference type="Gene3D" id="3.30.450.20">
    <property type="entry name" value="PAS domain"/>
    <property type="match status" value="3"/>
</dbReference>
<dbReference type="NCBIfam" id="TIGR00229">
    <property type="entry name" value="sensory_box"/>
    <property type="match status" value="3"/>
</dbReference>
<dbReference type="PANTHER" id="PTHR44757:SF2">
    <property type="entry name" value="BIOFILM ARCHITECTURE MAINTENANCE PROTEIN MBAA"/>
    <property type="match status" value="1"/>
</dbReference>
<dbReference type="EMBL" id="CP046415">
    <property type="protein sequence ID" value="QGT78602.1"/>
    <property type="molecule type" value="Genomic_DNA"/>
</dbReference>
<dbReference type="InterPro" id="IPR000014">
    <property type="entry name" value="PAS"/>
</dbReference>
<dbReference type="Pfam" id="PF00990">
    <property type="entry name" value="GGDEF"/>
    <property type="match status" value="1"/>
</dbReference>
<feature type="domain" description="PAC" evidence="5">
    <location>
        <begin position="570"/>
        <end position="623"/>
    </location>
</feature>
<dbReference type="SMART" id="SM00091">
    <property type="entry name" value="PAS"/>
    <property type="match status" value="3"/>
</dbReference>
<keyword evidence="8" id="KW-1185">Reference proteome</keyword>
<dbReference type="Pfam" id="PF13426">
    <property type="entry name" value="PAS_9"/>
    <property type="match status" value="1"/>
</dbReference>
<dbReference type="PANTHER" id="PTHR44757">
    <property type="entry name" value="DIGUANYLATE CYCLASE DGCP"/>
    <property type="match status" value="1"/>
</dbReference>
<keyword evidence="3" id="KW-1133">Transmembrane helix</keyword>
<dbReference type="PROSITE" id="PS50112">
    <property type="entry name" value="PAS"/>
    <property type="match status" value="3"/>
</dbReference>
<dbReference type="GO" id="GO:0003824">
    <property type="term" value="F:catalytic activity"/>
    <property type="evidence" value="ECO:0007669"/>
    <property type="project" value="UniProtKB-ARBA"/>
</dbReference>
<feature type="domain" description="GGDEF" evidence="6">
    <location>
        <begin position="777"/>
        <end position="911"/>
    </location>
</feature>
<keyword evidence="3" id="KW-0472">Membrane</keyword>
<evidence type="ECO:0000313" key="7">
    <source>
        <dbReference type="EMBL" id="QGT78602.1"/>
    </source>
</evidence>
<protein>
    <submittedName>
        <fullName evidence="7">PAS domain S-box protein</fullName>
    </submittedName>
</protein>
<feature type="domain" description="PAC" evidence="5">
    <location>
        <begin position="693"/>
        <end position="745"/>
    </location>
</feature>
<dbReference type="InterPro" id="IPR000700">
    <property type="entry name" value="PAS-assoc_C"/>
</dbReference>
<evidence type="ECO:0000313" key="8">
    <source>
        <dbReference type="Proteomes" id="UP000427716"/>
    </source>
</evidence>
<dbReference type="PROSITE" id="PS50887">
    <property type="entry name" value="GGDEF"/>
    <property type="match status" value="1"/>
</dbReference>
<feature type="domain" description="PAS" evidence="4">
    <location>
        <begin position="617"/>
        <end position="666"/>
    </location>
</feature>
<keyword evidence="3" id="KW-0812">Transmembrane</keyword>
<dbReference type="InterPro" id="IPR001610">
    <property type="entry name" value="PAC"/>
</dbReference>
<feature type="domain" description="PAS" evidence="4">
    <location>
        <begin position="493"/>
        <end position="566"/>
    </location>
</feature>
<sequence length="915" mass="103319">MPSCRGGTRVQSDRTDGHANRGGVASLAARLLRGLTLCVLVSTPMVTLAASGERLVLGIFAVRPVPLMELRFGPLVDYLNASIESAEFEMRVLDLDDLDRAIQRNEIDLLLTTPTHYELVRSENALSGVLGTLVTQHRGRSTRSLGGVIIARRDSAEIDELADLAGRVIAAPGERFLGGYQAPLFEALEAGIDLRESAMFDFLGSHDAVVRAVLDGQAEAGFIRTGVLQDLIDRGHIDPRVLKVINRQHLGDYPYLVSTRLYPEWPLVTMPHVGLALERQIAAALFSLNVDDPAAQTAGIAGFGPPADYLPVERVTRELGLPPFERANDITWADIWAQHRNELLILALAMVLVALLTVALVFRQIALRRSEERFRRFFEDNASVLLLIDFESGEILDANQAAAGFYGWPREELVGHPIDRLWAHRCRQFEEVCQGGITGGHCHLHTHRLRSGEERRVEVHVTPLTDHRHRGRMFVIVHDITERERAEQALERERERLANVIEGTNVGTWEWNIQTGETVFNQRWAAMVGYQLSELEPTTIETWQRFAHPEDLPHSERALEACFNRESDYYEVEVRMQHRDGHWIWVLDRGRILEWTDDDKPLRMWGTHQDITARKQMEQDLQLAASVFVHAREAILITNLDARIIDVNAAFTEMTGWRRDEVIGHTPKFLQSGTHDREFYRHMRERLRTAGYWSGELWNRHKSGELFAERLTISLVHDAEGRPRNYIALASDITDIKNYQRELEHRANHDALTGLPNRVLMADRLRQAMAAARRNHGTLALAFLDLDGFKAVNDEHGHDMGDKLLIDVAKDLGAQLRETDTLSRISGDEFVIILSGLDQEADAEPIINRLVQTAARERRIEGATLQVTASIGYTFYPQEGVLDDEILLKQADEAMYQAKAGGRNRAYRYASLAKG</sequence>
<feature type="region of interest" description="Disordered" evidence="2">
    <location>
        <begin position="1"/>
        <end position="20"/>
    </location>
</feature>
<reference evidence="7 8" key="1">
    <citation type="submission" date="2019-11" db="EMBL/GenBank/DDBJ databases">
        <authorList>
            <person name="Zhang J."/>
            <person name="Sun C."/>
        </authorList>
    </citation>
    <scope>NUCLEOTIDE SEQUENCE [LARGE SCALE GENOMIC DNA]</scope>
    <source>
        <strain evidence="8">sp2</strain>
    </source>
</reference>
<dbReference type="Gene3D" id="3.40.190.10">
    <property type="entry name" value="Periplasmic binding protein-like II"/>
    <property type="match status" value="1"/>
</dbReference>
<dbReference type="SMART" id="SM00267">
    <property type="entry name" value="GGDEF"/>
    <property type="match status" value="1"/>
</dbReference>
<dbReference type="PROSITE" id="PS50113">
    <property type="entry name" value="PAC"/>
    <property type="match status" value="3"/>
</dbReference>
<dbReference type="SUPFAM" id="SSF55073">
    <property type="entry name" value="Nucleotide cyclase"/>
    <property type="match status" value="1"/>
</dbReference>
<evidence type="ECO:0000256" key="3">
    <source>
        <dbReference type="SAM" id="Phobius"/>
    </source>
</evidence>
<dbReference type="CDD" id="cd01949">
    <property type="entry name" value="GGDEF"/>
    <property type="match status" value="1"/>
</dbReference>
<evidence type="ECO:0000256" key="1">
    <source>
        <dbReference type="ARBA" id="ARBA00001946"/>
    </source>
</evidence>
<dbReference type="Pfam" id="PF12974">
    <property type="entry name" value="Phosphonate-bd"/>
    <property type="match status" value="1"/>
</dbReference>
<dbReference type="Pfam" id="PF08448">
    <property type="entry name" value="PAS_4"/>
    <property type="match status" value="1"/>
</dbReference>
<gene>
    <name evidence="7" type="ORF">GM160_06655</name>
</gene>
<dbReference type="Proteomes" id="UP000427716">
    <property type="component" value="Chromosome"/>
</dbReference>